<comment type="similarity">
    <text evidence="1">Belongs to the UDP-glycosyltransferase family.</text>
</comment>
<keyword evidence="4" id="KW-0808">Transferase</keyword>
<evidence type="ECO:0000256" key="1">
    <source>
        <dbReference type="ARBA" id="ARBA00009995"/>
    </source>
</evidence>
<dbReference type="AlphaFoldDB" id="A0A0D8XKQ1"/>
<accession>A0A0D8XKQ1</accession>
<evidence type="ECO:0000313" key="8">
    <source>
        <dbReference type="EMBL" id="KJH45125.1"/>
    </source>
</evidence>
<keyword evidence="7" id="KW-0812">Transmembrane</keyword>
<dbReference type="PANTHER" id="PTHR48043:SF145">
    <property type="entry name" value="FI06409P-RELATED"/>
    <property type="match status" value="1"/>
</dbReference>
<keyword evidence="5" id="KW-0732">Signal</keyword>
<dbReference type="InterPro" id="IPR002213">
    <property type="entry name" value="UDP_glucos_trans"/>
</dbReference>
<dbReference type="Proteomes" id="UP000053766">
    <property type="component" value="Unassembled WGS sequence"/>
</dbReference>
<evidence type="ECO:0000256" key="2">
    <source>
        <dbReference type="ARBA" id="ARBA00012544"/>
    </source>
</evidence>
<protein>
    <recommendedName>
        <fullName evidence="2">glucuronosyltransferase</fullName>
        <ecNumber evidence="2">2.4.1.17</ecNumber>
    </recommendedName>
</protein>
<organism evidence="8 9">
    <name type="scientific">Dictyocaulus viviparus</name>
    <name type="common">Bovine lungworm</name>
    <dbReference type="NCBI Taxonomy" id="29172"/>
    <lineage>
        <taxon>Eukaryota</taxon>
        <taxon>Metazoa</taxon>
        <taxon>Ecdysozoa</taxon>
        <taxon>Nematoda</taxon>
        <taxon>Chromadorea</taxon>
        <taxon>Rhabditida</taxon>
        <taxon>Rhabditina</taxon>
        <taxon>Rhabditomorpha</taxon>
        <taxon>Strongyloidea</taxon>
        <taxon>Metastrongylidae</taxon>
        <taxon>Dictyocaulus</taxon>
    </lineage>
</organism>
<dbReference type="Pfam" id="PF00201">
    <property type="entry name" value="UDPGT"/>
    <property type="match status" value="1"/>
</dbReference>
<keyword evidence="3" id="KW-0328">Glycosyltransferase</keyword>
<dbReference type="InterPro" id="IPR050271">
    <property type="entry name" value="UDP-glycosyltransferase"/>
</dbReference>
<dbReference type="OrthoDB" id="5835829at2759"/>
<proteinExistence type="inferred from homology"/>
<evidence type="ECO:0000256" key="3">
    <source>
        <dbReference type="ARBA" id="ARBA00022676"/>
    </source>
</evidence>
<dbReference type="GO" id="GO:0015020">
    <property type="term" value="F:glucuronosyltransferase activity"/>
    <property type="evidence" value="ECO:0007669"/>
    <property type="project" value="UniProtKB-EC"/>
</dbReference>
<evidence type="ECO:0000256" key="5">
    <source>
        <dbReference type="ARBA" id="ARBA00022729"/>
    </source>
</evidence>
<evidence type="ECO:0000256" key="6">
    <source>
        <dbReference type="ARBA" id="ARBA00047475"/>
    </source>
</evidence>
<dbReference type="Gene3D" id="3.40.50.2000">
    <property type="entry name" value="Glycogen Phosphorylase B"/>
    <property type="match status" value="1"/>
</dbReference>
<gene>
    <name evidence="8" type="ORF">DICVIV_08820</name>
</gene>
<comment type="catalytic activity">
    <reaction evidence="6">
        <text>glucuronate acceptor + UDP-alpha-D-glucuronate = acceptor beta-D-glucuronoside + UDP + H(+)</text>
        <dbReference type="Rhea" id="RHEA:21032"/>
        <dbReference type="ChEBI" id="CHEBI:15378"/>
        <dbReference type="ChEBI" id="CHEBI:58052"/>
        <dbReference type="ChEBI" id="CHEBI:58223"/>
        <dbReference type="ChEBI" id="CHEBI:132367"/>
        <dbReference type="ChEBI" id="CHEBI:132368"/>
        <dbReference type="EC" id="2.4.1.17"/>
    </reaction>
</comment>
<evidence type="ECO:0000256" key="4">
    <source>
        <dbReference type="ARBA" id="ARBA00022679"/>
    </source>
</evidence>
<dbReference type="PANTHER" id="PTHR48043">
    <property type="entry name" value="EG:EG0003.4 PROTEIN-RELATED"/>
    <property type="match status" value="1"/>
</dbReference>
<keyword evidence="7" id="KW-1133">Transmembrane helix</keyword>
<evidence type="ECO:0000313" key="9">
    <source>
        <dbReference type="Proteomes" id="UP000053766"/>
    </source>
</evidence>
<dbReference type="EMBL" id="KN716425">
    <property type="protein sequence ID" value="KJH45125.1"/>
    <property type="molecule type" value="Genomic_DNA"/>
</dbReference>
<dbReference type="SUPFAM" id="SSF53756">
    <property type="entry name" value="UDP-Glycosyltransferase/glycogen phosphorylase"/>
    <property type="match status" value="1"/>
</dbReference>
<dbReference type="STRING" id="29172.A0A0D8XKQ1"/>
<keyword evidence="7" id="KW-0472">Membrane</keyword>
<name>A0A0D8XKQ1_DICVI</name>
<reference evidence="8 9" key="1">
    <citation type="submission" date="2013-11" db="EMBL/GenBank/DDBJ databases">
        <title>Draft genome of the bovine lungworm Dictyocaulus viviparus.</title>
        <authorList>
            <person name="Mitreva M."/>
        </authorList>
    </citation>
    <scope>NUCLEOTIDE SEQUENCE [LARGE SCALE GENOMIC DNA]</scope>
    <source>
        <strain evidence="8 9">HannoverDv2000</strain>
    </source>
</reference>
<evidence type="ECO:0000256" key="7">
    <source>
        <dbReference type="SAM" id="Phobius"/>
    </source>
</evidence>
<reference evidence="9" key="2">
    <citation type="journal article" date="2016" name="Sci. Rep.">
        <title>Dictyocaulus viviparus genome, variome and transcriptome elucidate lungworm biology and support future intervention.</title>
        <authorList>
            <person name="McNulty S.N."/>
            <person name="Strube C."/>
            <person name="Rosa B.A."/>
            <person name="Martin J.C."/>
            <person name="Tyagi R."/>
            <person name="Choi Y.J."/>
            <person name="Wang Q."/>
            <person name="Hallsworth Pepin K."/>
            <person name="Zhang X."/>
            <person name="Ozersky P."/>
            <person name="Wilson R.K."/>
            <person name="Sternberg P.W."/>
            <person name="Gasser R.B."/>
            <person name="Mitreva M."/>
        </authorList>
    </citation>
    <scope>NUCLEOTIDE SEQUENCE [LARGE SCALE GENOMIC DNA]</scope>
    <source>
        <strain evidence="9">HannoverDv2000</strain>
    </source>
</reference>
<sequence length="194" mass="22113">MDDTVSKKVKKNLNKNKKHEMLALCHKIAADPRLSLFITHGGMNSILESMFYNKPMIVVPLFGDQQMNSRVVQKRGIGVIIEKNLLNKETLTEAIRKTLQNKEISQESSFIASLLTGRPKKYRQDIARWARVITGKRGKFNHLRLNTATMSLVQYFCLDVIALVVVLSLLMFHAFLWIARSAYSCLTVVKSKCD</sequence>
<feature type="transmembrane region" description="Helical" evidence="7">
    <location>
        <begin position="152"/>
        <end position="178"/>
    </location>
</feature>
<keyword evidence="9" id="KW-1185">Reference proteome</keyword>
<dbReference type="EC" id="2.4.1.17" evidence="2"/>